<keyword evidence="1" id="KW-0812">Transmembrane</keyword>
<accession>A0ABM7FS78</accession>
<name>A0ABM7FS78_9STAP</name>
<keyword evidence="1" id="KW-0472">Membrane</keyword>
<dbReference type="GeneID" id="58050204"/>
<evidence type="ECO:0000313" key="3">
    <source>
        <dbReference type="EMBL" id="BBD91543.1"/>
    </source>
</evidence>
<keyword evidence="1" id="KW-1133">Transmembrane helix</keyword>
<evidence type="ECO:0000259" key="2">
    <source>
        <dbReference type="Pfam" id="PF14145"/>
    </source>
</evidence>
<feature type="transmembrane region" description="Helical" evidence="1">
    <location>
        <begin position="34"/>
        <end position="55"/>
    </location>
</feature>
<evidence type="ECO:0000313" key="4">
    <source>
        <dbReference type="Proteomes" id="UP000274772"/>
    </source>
</evidence>
<sequence length="106" mass="12372">MIHHKNDVDLHFNKNNLSSESQNRANQITTFYKALYQINDIVLGLIFLVGSFFFFSDQTMVAGTILFVIGSLQMTARPVISFIHDLKLSKFYKRKYQEELQHQSKL</sequence>
<evidence type="ECO:0000256" key="1">
    <source>
        <dbReference type="SAM" id="Phobius"/>
    </source>
</evidence>
<keyword evidence="4" id="KW-1185">Reference proteome</keyword>
<organism evidence="3 4">
    <name type="scientific">Staphylococcus caprae</name>
    <dbReference type="NCBI Taxonomy" id="29380"/>
    <lineage>
        <taxon>Bacteria</taxon>
        <taxon>Bacillati</taxon>
        <taxon>Bacillota</taxon>
        <taxon>Bacilli</taxon>
        <taxon>Bacillales</taxon>
        <taxon>Staphylococcaceae</taxon>
        <taxon>Staphylococcus</taxon>
    </lineage>
</organism>
<dbReference type="InterPro" id="IPR025424">
    <property type="entry name" value="YrhK_domain"/>
</dbReference>
<protein>
    <recommendedName>
        <fullName evidence="2">YrhK domain-containing protein</fullName>
    </recommendedName>
</protein>
<dbReference type="Pfam" id="PF14145">
    <property type="entry name" value="YrhK"/>
    <property type="match status" value="1"/>
</dbReference>
<dbReference type="Proteomes" id="UP000274772">
    <property type="component" value="Chromosome"/>
</dbReference>
<reference evidence="3 4" key="1">
    <citation type="submission" date="2018-05" db="EMBL/GenBank/DDBJ databases">
        <title>Complete genome sequencing of three human clinical isolates of Staphylococcus caprae reveals virulence factors similar to those of S. epidermidis and S. capitis.</title>
        <authorList>
            <person name="Watanabe S."/>
            <person name="Cui L."/>
        </authorList>
    </citation>
    <scope>NUCLEOTIDE SEQUENCE [LARGE SCALE GENOMIC DNA]</scope>
    <source>
        <strain evidence="3 4">JMUB590</strain>
    </source>
</reference>
<dbReference type="EMBL" id="AP018586">
    <property type="protein sequence ID" value="BBD91543.1"/>
    <property type="molecule type" value="Genomic_DNA"/>
</dbReference>
<proteinExistence type="predicted"/>
<gene>
    <name evidence="3" type="ORF">JMUB590_0433</name>
</gene>
<feature type="transmembrane region" description="Helical" evidence="1">
    <location>
        <begin position="61"/>
        <end position="83"/>
    </location>
</feature>
<dbReference type="RefSeq" id="WP_002444336.1">
    <property type="nucleotide sequence ID" value="NZ_AP018585.1"/>
</dbReference>
<feature type="domain" description="YrhK" evidence="2">
    <location>
        <begin position="32"/>
        <end position="85"/>
    </location>
</feature>